<dbReference type="PIRSF" id="PIRSF005673">
    <property type="entry name" value="Importin_alpha"/>
    <property type="match status" value="1"/>
</dbReference>
<keyword evidence="3" id="KW-0677">Repeat</keyword>
<evidence type="ECO:0000256" key="5">
    <source>
        <dbReference type="PIRNR" id="PIRNR005673"/>
    </source>
</evidence>
<accession>A0A9Q0RAD5</accession>
<dbReference type="OrthoDB" id="29145at2759"/>
<dbReference type="InterPro" id="IPR002652">
    <property type="entry name" value="Importin-a_IBB"/>
</dbReference>
<dbReference type="SMART" id="SM00185">
    <property type="entry name" value="ARM"/>
    <property type="match status" value="7"/>
</dbReference>
<evidence type="ECO:0000256" key="4">
    <source>
        <dbReference type="ARBA" id="ARBA00022927"/>
    </source>
</evidence>
<dbReference type="Pfam" id="PF00514">
    <property type="entry name" value="Arm"/>
    <property type="match status" value="5"/>
</dbReference>
<evidence type="ECO:0000256" key="7">
    <source>
        <dbReference type="SAM" id="MobiDB-lite"/>
    </source>
</evidence>
<dbReference type="GO" id="GO:0006606">
    <property type="term" value="P:protein import into nucleus"/>
    <property type="evidence" value="ECO:0007669"/>
    <property type="project" value="InterPro"/>
</dbReference>
<dbReference type="InterPro" id="IPR032413">
    <property type="entry name" value="Arm_3"/>
</dbReference>
<dbReference type="InterPro" id="IPR024931">
    <property type="entry name" value="Importin_alpha"/>
</dbReference>
<evidence type="ECO:0000256" key="1">
    <source>
        <dbReference type="ARBA" id="ARBA00010394"/>
    </source>
</evidence>
<feature type="region of interest" description="Disordered" evidence="7">
    <location>
        <begin position="503"/>
        <end position="524"/>
    </location>
</feature>
<dbReference type="GO" id="GO:0005737">
    <property type="term" value="C:cytoplasm"/>
    <property type="evidence" value="ECO:0007669"/>
    <property type="project" value="InterPro"/>
</dbReference>
<comment type="caution">
    <text evidence="9">The sequence shown here is derived from an EMBL/GenBank/DDBJ whole genome shotgun (WGS) entry which is preliminary data.</text>
</comment>
<dbReference type="PROSITE" id="PS51214">
    <property type="entry name" value="IBB"/>
    <property type="match status" value="1"/>
</dbReference>
<feature type="repeat" description="ARM" evidence="6">
    <location>
        <begin position="156"/>
        <end position="194"/>
    </location>
</feature>
<dbReference type="InterPro" id="IPR000225">
    <property type="entry name" value="Armadillo"/>
</dbReference>
<dbReference type="Gene3D" id="1.20.5.690">
    <property type="entry name" value="Importin-alpha, importin-beta-binding domain"/>
    <property type="match status" value="1"/>
</dbReference>
<dbReference type="InterPro" id="IPR011989">
    <property type="entry name" value="ARM-like"/>
</dbReference>
<dbReference type="Pfam" id="PF01749">
    <property type="entry name" value="IBB"/>
    <property type="match status" value="1"/>
</dbReference>
<evidence type="ECO:0000259" key="8">
    <source>
        <dbReference type="PROSITE" id="PS51214"/>
    </source>
</evidence>
<keyword evidence="4 5" id="KW-0653">Protein transport</keyword>
<dbReference type="InterPro" id="IPR016024">
    <property type="entry name" value="ARM-type_fold"/>
</dbReference>
<feature type="domain" description="IBB" evidence="8">
    <location>
        <begin position="1"/>
        <end position="56"/>
    </location>
</feature>
<organism evidence="9 10">
    <name type="scientific">Anaeramoeba ignava</name>
    <name type="common">Anaerobic marine amoeba</name>
    <dbReference type="NCBI Taxonomy" id="1746090"/>
    <lineage>
        <taxon>Eukaryota</taxon>
        <taxon>Metamonada</taxon>
        <taxon>Anaeramoebidae</taxon>
        <taxon>Anaeramoeba</taxon>
    </lineage>
</organism>
<keyword evidence="2 5" id="KW-0813">Transport</keyword>
<evidence type="ECO:0000256" key="2">
    <source>
        <dbReference type="ARBA" id="ARBA00022448"/>
    </source>
</evidence>
<dbReference type="PROSITE" id="PS50176">
    <property type="entry name" value="ARM_REPEAT"/>
    <property type="match status" value="1"/>
</dbReference>
<dbReference type="PANTHER" id="PTHR23316">
    <property type="entry name" value="IMPORTIN ALPHA"/>
    <property type="match status" value="1"/>
</dbReference>
<reference evidence="9" key="1">
    <citation type="submission" date="2022-10" db="EMBL/GenBank/DDBJ databases">
        <title>Novel sulphate-reducing endosymbionts in the free-living metamonad Anaeramoeba.</title>
        <authorList>
            <person name="Jerlstrom-Hultqvist J."/>
            <person name="Cepicka I."/>
            <person name="Gallot-Lavallee L."/>
            <person name="Salas-Leiva D."/>
            <person name="Curtis B.A."/>
            <person name="Zahonova K."/>
            <person name="Pipaliya S."/>
            <person name="Dacks J."/>
            <person name="Roger A.J."/>
        </authorList>
    </citation>
    <scope>NUCLEOTIDE SEQUENCE</scope>
    <source>
        <strain evidence="9">BMAN</strain>
    </source>
</reference>
<evidence type="ECO:0000313" key="9">
    <source>
        <dbReference type="EMBL" id="KAJ5072969.1"/>
    </source>
</evidence>
<dbReference type="Proteomes" id="UP001149090">
    <property type="component" value="Unassembled WGS sequence"/>
</dbReference>
<dbReference type="SUPFAM" id="SSF48371">
    <property type="entry name" value="ARM repeat"/>
    <property type="match status" value="1"/>
</dbReference>
<dbReference type="Pfam" id="PF16186">
    <property type="entry name" value="Arm_3"/>
    <property type="match status" value="1"/>
</dbReference>
<comment type="similarity">
    <text evidence="1 5">Belongs to the importin alpha family.</text>
</comment>
<protein>
    <recommendedName>
        <fullName evidence="5">Importin subunit alpha</fullName>
    </recommendedName>
</protein>
<dbReference type="OMA" id="VEQRCIK"/>
<sequence>MSFLARISNRRSSFKKRIDPTESRRKRYETSINIGRKKKEEQLMKKRNIAITSPDNTIDNYDLYIKQRLKELPDFVIGLSSTSKSDKRYSLSQIRKLVSVEKNPPITEVVETGALSLIVPFLRDFKHPKLQFESAWIITNIIADGSKHAKMVVKQNSIPLLVDLLKSQNEEVVEQAIWAIGNLAADRAKYRDILLKQNTLNILIDVLTNTKNSGIFQNVTWTITNFFRGRPPPQFSEIQNAIPYLIQLLSNNDKEVISDACWGISYLVHRLFKYLSQDFFSQVNPKLISLFSSDQPKIIIPAIKAVGYIFVGSIDQSHALIQLNLLHILSNLLLVPKSQIQKEICWFLSYTAEFAPNQMLAILKSTEIIPRLLSLMNSSDFQMRQEAAWVLSNIITYGNVENIDFLVQNGAIKSLCNLLEINDTDIIILVLDALLAVLEAGEKFGNDINRYATIIEESDGLNHINNLFTHNNEDIYLKSLEIIQRFFTNEDSEDDSIMPDIIENDNQPRFSFGTPDSEPRKFQV</sequence>
<evidence type="ECO:0000313" key="10">
    <source>
        <dbReference type="Proteomes" id="UP001149090"/>
    </source>
</evidence>
<name>A0A9Q0RAD5_ANAIG</name>
<evidence type="ECO:0000256" key="6">
    <source>
        <dbReference type="PROSITE-ProRule" id="PRU00259"/>
    </source>
</evidence>
<gene>
    <name evidence="9" type="ORF">M0811_09183</name>
</gene>
<keyword evidence="10" id="KW-1185">Reference proteome</keyword>
<evidence type="ECO:0000256" key="3">
    <source>
        <dbReference type="ARBA" id="ARBA00022737"/>
    </source>
</evidence>
<dbReference type="Gene3D" id="1.25.10.10">
    <property type="entry name" value="Leucine-rich Repeat Variant"/>
    <property type="match status" value="1"/>
</dbReference>
<proteinExistence type="inferred from homology"/>
<dbReference type="AlphaFoldDB" id="A0A9Q0RAD5"/>
<dbReference type="InterPro" id="IPR036975">
    <property type="entry name" value="Importin-a_IBB_sf"/>
</dbReference>
<dbReference type="EMBL" id="JAPDFW010000078">
    <property type="protein sequence ID" value="KAJ5072969.1"/>
    <property type="molecule type" value="Genomic_DNA"/>
</dbReference>
<dbReference type="GO" id="GO:0061608">
    <property type="term" value="F:nuclear import signal receptor activity"/>
    <property type="evidence" value="ECO:0007669"/>
    <property type="project" value="InterPro"/>
</dbReference>